<dbReference type="EMBL" id="CP051774">
    <property type="protein sequence ID" value="QJE95621.1"/>
    <property type="molecule type" value="Genomic_DNA"/>
</dbReference>
<evidence type="ECO:0000259" key="4">
    <source>
        <dbReference type="PROSITE" id="PS51186"/>
    </source>
</evidence>
<keyword evidence="1 5" id="KW-0808">Transferase</keyword>
<evidence type="ECO:0000313" key="6">
    <source>
        <dbReference type="Proteomes" id="UP000501812"/>
    </source>
</evidence>
<dbReference type="CDD" id="cd04301">
    <property type="entry name" value="NAT_SF"/>
    <property type="match status" value="1"/>
</dbReference>
<dbReference type="PROSITE" id="PS51186">
    <property type="entry name" value="GNAT"/>
    <property type="match status" value="1"/>
</dbReference>
<organism evidence="5 6">
    <name type="scientific">Luteolibacter luteus</name>
    <dbReference type="NCBI Taxonomy" id="2728835"/>
    <lineage>
        <taxon>Bacteria</taxon>
        <taxon>Pseudomonadati</taxon>
        <taxon>Verrucomicrobiota</taxon>
        <taxon>Verrucomicrobiia</taxon>
        <taxon>Verrucomicrobiales</taxon>
        <taxon>Verrucomicrobiaceae</taxon>
        <taxon>Luteolibacter</taxon>
    </lineage>
</organism>
<dbReference type="AlphaFoldDB" id="A0A858RGA9"/>
<evidence type="ECO:0000313" key="5">
    <source>
        <dbReference type="EMBL" id="QJE95621.1"/>
    </source>
</evidence>
<protein>
    <submittedName>
        <fullName evidence="5">GNAT family N-acetyltransferase</fullName>
    </submittedName>
</protein>
<dbReference type="InterPro" id="IPR016181">
    <property type="entry name" value="Acyl_CoA_acyltransferase"/>
</dbReference>
<proteinExistence type="predicted"/>
<dbReference type="KEGG" id="luo:HHL09_07405"/>
<dbReference type="PANTHER" id="PTHR10545">
    <property type="entry name" value="DIAMINE N-ACETYLTRANSFERASE"/>
    <property type="match status" value="1"/>
</dbReference>
<keyword evidence="6" id="KW-1185">Reference proteome</keyword>
<evidence type="ECO:0000256" key="1">
    <source>
        <dbReference type="ARBA" id="ARBA00022679"/>
    </source>
</evidence>
<dbReference type="Gene3D" id="3.40.630.30">
    <property type="match status" value="1"/>
</dbReference>
<reference evidence="5 6" key="1">
    <citation type="submission" date="2020-04" db="EMBL/GenBank/DDBJ databases">
        <title>Luteolibacter sp. G-1-1-1 isolated from soil.</title>
        <authorList>
            <person name="Dahal R.H."/>
        </authorList>
    </citation>
    <scope>NUCLEOTIDE SEQUENCE [LARGE SCALE GENOMIC DNA]</scope>
    <source>
        <strain evidence="5 6">G-1-1-1</strain>
    </source>
</reference>
<dbReference type="InterPro" id="IPR000182">
    <property type="entry name" value="GNAT_dom"/>
</dbReference>
<dbReference type="GO" id="GO:0008080">
    <property type="term" value="F:N-acetyltransferase activity"/>
    <property type="evidence" value="ECO:0007669"/>
    <property type="project" value="TreeGrafter"/>
</dbReference>
<evidence type="ECO:0000256" key="2">
    <source>
        <dbReference type="ARBA" id="ARBA00023315"/>
    </source>
</evidence>
<keyword evidence="2" id="KW-0012">Acyltransferase</keyword>
<dbReference type="Proteomes" id="UP000501812">
    <property type="component" value="Chromosome"/>
</dbReference>
<name>A0A858RGA9_9BACT</name>
<feature type="domain" description="N-acetyltransferase" evidence="4">
    <location>
        <begin position="78"/>
        <end position="227"/>
    </location>
</feature>
<accession>A0A858RGA9</accession>
<gene>
    <name evidence="5" type="ORF">HHL09_07405</name>
</gene>
<evidence type="ECO:0000256" key="3">
    <source>
        <dbReference type="SAM" id="MobiDB-lite"/>
    </source>
</evidence>
<feature type="region of interest" description="Disordered" evidence="3">
    <location>
        <begin position="1"/>
        <end position="38"/>
    </location>
</feature>
<dbReference type="SUPFAM" id="SSF55729">
    <property type="entry name" value="Acyl-CoA N-acyltransferases (Nat)"/>
    <property type="match status" value="1"/>
</dbReference>
<dbReference type="InterPro" id="IPR051016">
    <property type="entry name" value="Diverse_Substrate_AcTransf"/>
</dbReference>
<dbReference type="PANTHER" id="PTHR10545:SF29">
    <property type="entry name" value="GH14572P-RELATED"/>
    <property type="match status" value="1"/>
</dbReference>
<sequence>MAVSGKSGLNLRGGTLVPARAGAHSRNPDPLVNAPNSPLSGNFSKLPGKYRAGAGPACHPPLVNKASVESDLAVANRPKVEPATIEDLPALTDLVMELFALSDDFTPDHDAQERGIGLILEQPSRGRIFVVRNETRIIGMVNLLFTISTAMGGFVILMEDVIVHPSHRGQGYGTMLLDHVVEFAKQKDFKRITLLTDKISAESQHFFKKNGFEYSNMIPMRRFISET</sequence>
<dbReference type="Pfam" id="PF00583">
    <property type="entry name" value="Acetyltransf_1"/>
    <property type="match status" value="1"/>
</dbReference>